<dbReference type="RefSeq" id="WP_121037307.1">
    <property type="nucleotide sequence ID" value="NZ_RCDC01000004.1"/>
</dbReference>
<dbReference type="OrthoDB" id="662444at2"/>
<sequence>MGRKPTKPGAIPRFRARKQKSGVVHYYYDLGGKPRREMPLGADYGLAIKQWAEIEGDRDAPAAAVLTLRVVCDAYRREVMITKAPRTQQDNAKEMANLLEFFDDPPGPLDAIQPVTVRQYLTWRTKDGKGLVRANREKALLSHIWNFARDKGYTALPNPCAGIKGFKETGRDAYIEDDQYQAIRASADVVVQGAMDLAYLTGQRPADVLGLTEMDVRDGVINIRQAKTKAKLRIAVEGELATLLDHLRARKAGHKVRSTRLIVSERRRPVTVAMMSRRWAKACAAAGVTGLQFRDLRAKAATDKADSAGDIRQAQRQLGHTTITMTEQYTRQRRGHKSSPTR</sequence>
<dbReference type="Gene3D" id="1.10.443.10">
    <property type="entry name" value="Intergrase catalytic core"/>
    <property type="match status" value="1"/>
</dbReference>
<feature type="domain" description="Tyr recombinase" evidence="6">
    <location>
        <begin position="170"/>
        <end position="342"/>
    </location>
</feature>
<feature type="compositionally biased region" description="Polar residues" evidence="5">
    <location>
        <begin position="314"/>
        <end position="329"/>
    </location>
</feature>
<keyword evidence="3" id="KW-0238">DNA-binding</keyword>
<evidence type="ECO:0000256" key="1">
    <source>
        <dbReference type="ARBA" id="ARBA00008857"/>
    </source>
</evidence>
<dbReference type="GO" id="GO:0006310">
    <property type="term" value="P:DNA recombination"/>
    <property type="evidence" value="ECO:0007669"/>
    <property type="project" value="UniProtKB-KW"/>
</dbReference>
<dbReference type="SUPFAM" id="SSF56349">
    <property type="entry name" value="DNA breaking-rejoining enzymes"/>
    <property type="match status" value="1"/>
</dbReference>
<dbReference type="PROSITE" id="PS51898">
    <property type="entry name" value="TYR_RECOMBINASE"/>
    <property type="match status" value="1"/>
</dbReference>
<feature type="region of interest" description="Disordered" evidence="5">
    <location>
        <begin position="306"/>
        <end position="342"/>
    </location>
</feature>
<gene>
    <name evidence="7" type="ORF">BCL79_0666</name>
</gene>
<proteinExistence type="inferred from homology"/>
<protein>
    <submittedName>
        <fullName evidence="7">Site-specific recombinase XerD</fullName>
    </submittedName>
</protein>
<accession>A0A498CRT0</accession>
<keyword evidence="2" id="KW-0229">DNA integration</keyword>
<dbReference type="PANTHER" id="PTHR30349:SF41">
    <property type="entry name" value="INTEGRASE_RECOMBINASE PROTEIN MJ0367-RELATED"/>
    <property type="match status" value="1"/>
</dbReference>
<evidence type="ECO:0000256" key="5">
    <source>
        <dbReference type="SAM" id="MobiDB-lite"/>
    </source>
</evidence>
<dbReference type="InterPro" id="IPR011010">
    <property type="entry name" value="DNA_brk_join_enz"/>
</dbReference>
<comment type="caution">
    <text evidence="7">The sequence shown here is derived from an EMBL/GenBank/DDBJ whole genome shotgun (WGS) entry which is preliminary data.</text>
</comment>
<dbReference type="Pfam" id="PF00589">
    <property type="entry name" value="Phage_integrase"/>
    <property type="match status" value="1"/>
</dbReference>
<reference evidence="7 8" key="1">
    <citation type="submission" date="2018-10" db="EMBL/GenBank/DDBJ databases">
        <title>Comparative analysis of microorganisms from saline springs in Andes Mountain Range, Colombia.</title>
        <authorList>
            <person name="Rubin E."/>
        </authorList>
    </citation>
    <scope>NUCLEOTIDE SEQUENCE [LARGE SCALE GENOMIC DNA]</scope>
    <source>
        <strain evidence="7 8">USBA GBX 843</strain>
    </source>
</reference>
<dbReference type="GO" id="GO:0015074">
    <property type="term" value="P:DNA integration"/>
    <property type="evidence" value="ECO:0007669"/>
    <property type="project" value="UniProtKB-KW"/>
</dbReference>
<dbReference type="InterPro" id="IPR013762">
    <property type="entry name" value="Integrase-like_cat_sf"/>
</dbReference>
<keyword evidence="4" id="KW-0233">DNA recombination</keyword>
<dbReference type="Gene3D" id="1.10.150.130">
    <property type="match status" value="1"/>
</dbReference>
<evidence type="ECO:0000256" key="4">
    <source>
        <dbReference type="ARBA" id="ARBA00023172"/>
    </source>
</evidence>
<organism evidence="7 8">
    <name type="scientific">Stenotrophomonas rhizophila</name>
    <dbReference type="NCBI Taxonomy" id="216778"/>
    <lineage>
        <taxon>Bacteria</taxon>
        <taxon>Pseudomonadati</taxon>
        <taxon>Pseudomonadota</taxon>
        <taxon>Gammaproteobacteria</taxon>
        <taxon>Lysobacterales</taxon>
        <taxon>Lysobacteraceae</taxon>
        <taxon>Stenotrophomonas</taxon>
    </lineage>
</organism>
<evidence type="ECO:0000256" key="2">
    <source>
        <dbReference type="ARBA" id="ARBA00022908"/>
    </source>
</evidence>
<dbReference type="PANTHER" id="PTHR30349">
    <property type="entry name" value="PHAGE INTEGRASE-RELATED"/>
    <property type="match status" value="1"/>
</dbReference>
<dbReference type="InterPro" id="IPR050090">
    <property type="entry name" value="Tyrosine_recombinase_XerCD"/>
</dbReference>
<comment type="similarity">
    <text evidence="1">Belongs to the 'phage' integrase family.</text>
</comment>
<dbReference type="InterPro" id="IPR002104">
    <property type="entry name" value="Integrase_catalytic"/>
</dbReference>
<evidence type="ECO:0000256" key="3">
    <source>
        <dbReference type="ARBA" id="ARBA00023125"/>
    </source>
</evidence>
<evidence type="ECO:0000313" key="8">
    <source>
        <dbReference type="Proteomes" id="UP000274786"/>
    </source>
</evidence>
<evidence type="ECO:0000313" key="7">
    <source>
        <dbReference type="EMBL" id="RLK56282.1"/>
    </source>
</evidence>
<dbReference type="EMBL" id="RCDC01000004">
    <property type="protein sequence ID" value="RLK56282.1"/>
    <property type="molecule type" value="Genomic_DNA"/>
</dbReference>
<dbReference type="AlphaFoldDB" id="A0A498CRT0"/>
<dbReference type="InterPro" id="IPR010998">
    <property type="entry name" value="Integrase_recombinase_N"/>
</dbReference>
<name>A0A498CRT0_9GAMM</name>
<dbReference type="GO" id="GO:0003677">
    <property type="term" value="F:DNA binding"/>
    <property type="evidence" value="ECO:0007669"/>
    <property type="project" value="UniProtKB-KW"/>
</dbReference>
<evidence type="ECO:0000259" key="6">
    <source>
        <dbReference type="PROSITE" id="PS51898"/>
    </source>
</evidence>
<feature type="compositionally biased region" description="Basic residues" evidence="5">
    <location>
        <begin position="331"/>
        <end position="342"/>
    </location>
</feature>
<dbReference type="Proteomes" id="UP000274786">
    <property type="component" value="Unassembled WGS sequence"/>
</dbReference>